<dbReference type="GO" id="GO:0003677">
    <property type="term" value="F:DNA binding"/>
    <property type="evidence" value="ECO:0007669"/>
    <property type="project" value="UniProtKB-UniRule"/>
</dbReference>
<reference evidence="6 7" key="1">
    <citation type="journal article" date="2019" name="Biochem. Eng. J.">
        <title>Metabolic engineering of the marine bacteria Neptunomonas concharum for the production of acetoin and meso-2,3-butanediol from acetate.</title>
        <authorList>
            <person name="Li W."/>
            <person name="Pu N."/>
            <person name="Liu C.-X."/>
            <person name="Yuan Q.-P."/>
            <person name="Li Z.-J."/>
        </authorList>
    </citation>
    <scope>NUCLEOTIDE SEQUENCE [LARGE SCALE GENOMIC DNA]</scope>
    <source>
        <strain evidence="6 7">JCM17730</strain>
    </source>
</reference>
<dbReference type="Pfam" id="PF00440">
    <property type="entry name" value="TetR_N"/>
    <property type="match status" value="1"/>
</dbReference>
<gene>
    <name evidence="6" type="ORF">F0U83_11415</name>
</gene>
<evidence type="ECO:0000256" key="2">
    <source>
        <dbReference type="ARBA" id="ARBA00023125"/>
    </source>
</evidence>
<dbReference type="PROSITE" id="PS50977">
    <property type="entry name" value="HTH_TETR_2"/>
    <property type="match status" value="1"/>
</dbReference>
<keyword evidence="2 4" id="KW-0238">DNA-binding</keyword>
<dbReference type="PANTHER" id="PTHR47506">
    <property type="entry name" value="TRANSCRIPTIONAL REGULATORY PROTEIN"/>
    <property type="match status" value="1"/>
</dbReference>
<dbReference type="InterPro" id="IPR011075">
    <property type="entry name" value="TetR_C"/>
</dbReference>
<accession>A0A5P1RDB1</accession>
<dbReference type="KEGG" id="ncu:F0U83_11415"/>
<sequence>MARPAEFDRKEVLDKAMKVFWRTGYTATSVTDLVNATDLKPGSIYGAFNSKRGLFLEVIDAYANNSLTRIQHCMEQRDSAIESIHLFFSRMTEEISCDTIGKGCLMINTLLELATEDDEVRERVTQYLNQIEHHLYLTLEKGRLNGELQPDTDTESLAKMLMTGIWGLRVLSTTRPDPSVYPGVVSHLLSAIPAIH</sequence>
<dbReference type="EMBL" id="CP043869">
    <property type="protein sequence ID" value="QEQ97272.1"/>
    <property type="molecule type" value="Genomic_DNA"/>
</dbReference>
<dbReference type="OrthoDB" id="270177at2"/>
<evidence type="ECO:0000256" key="1">
    <source>
        <dbReference type="ARBA" id="ARBA00023015"/>
    </source>
</evidence>
<dbReference type="InterPro" id="IPR001647">
    <property type="entry name" value="HTH_TetR"/>
</dbReference>
<protein>
    <submittedName>
        <fullName evidence="6">TetR/AcrR family transcriptional regulator</fullName>
    </submittedName>
</protein>
<dbReference type="InterPro" id="IPR036271">
    <property type="entry name" value="Tet_transcr_reg_TetR-rel_C_sf"/>
</dbReference>
<organism evidence="6 7">
    <name type="scientific">Neptunomonas concharum</name>
    <dbReference type="NCBI Taxonomy" id="1031538"/>
    <lineage>
        <taxon>Bacteria</taxon>
        <taxon>Pseudomonadati</taxon>
        <taxon>Pseudomonadota</taxon>
        <taxon>Gammaproteobacteria</taxon>
        <taxon>Oceanospirillales</taxon>
        <taxon>Oceanospirillaceae</taxon>
        <taxon>Neptunomonas</taxon>
    </lineage>
</organism>
<dbReference type="Gene3D" id="1.10.10.60">
    <property type="entry name" value="Homeodomain-like"/>
    <property type="match status" value="1"/>
</dbReference>
<dbReference type="SUPFAM" id="SSF48498">
    <property type="entry name" value="Tetracyclin repressor-like, C-terminal domain"/>
    <property type="match status" value="1"/>
</dbReference>
<evidence type="ECO:0000313" key="6">
    <source>
        <dbReference type="EMBL" id="QEQ97272.1"/>
    </source>
</evidence>
<dbReference type="SUPFAM" id="SSF46689">
    <property type="entry name" value="Homeodomain-like"/>
    <property type="match status" value="1"/>
</dbReference>
<evidence type="ECO:0000256" key="3">
    <source>
        <dbReference type="ARBA" id="ARBA00023163"/>
    </source>
</evidence>
<name>A0A5P1RDB1_9GAMM</name>
<evidence type="ECO:0000313" key="7">
    <source>
        <dbReference type="Proteomes" id="UP000324760"/>
    </source>
</evidence>
<dbReference type="Pfam" id="PF16925">
    <property type="entry name" value="TetR_C_13"/>
    <property type="match status" value="1"/>
</dbReference>
<feature type="domain" description="HTH tetR-type" evidence="5">
    <location>
        <begin position="6"/>
        <end position="66"/>
    </location>
</feature>
<evidence type="ECO:0000259" key="5">
    <source>
        <dbReference type="PROSITE" id="PS50977"/>
    </source>
</evidence>
<feature type="DNA-binding region" description="H-T-H motif" evidence="4">
    <location>
        <begin position="29"/>
        <end position="48"/>
    </location>
</feature>
<keyword evidence="1" id="KW-0805">Transcription regulation</keyword>
<dbReference type="RefSeq" id="WP_138987085.1">
    <property type="nucleotide sequence ID" value="NZ_CP043869.1"/>
</dbReference>
<dbReference type="Proteomes" id="UP000324760">
    <property type="component" value="Chromosome"/>
</dbReference>
<dbReference type="InterPro" id="IPR009057">
    <property type="entry name" value="Homeodomain-like_sf"/>
</dbReference>
<keyword evidence="3" id="KW-0804">Transcription</keyword>
<keyword evidence="7" id="KW-1185">Reference proteome</keyword>
<dbReference type="Gene3D" id="1.10.357.10">
    <property type="entry name" value="Tetracycline Repressor, domain 2"/>
    <property type="match status" value="1"/>
</dbReference>
<dbReference type="PANTHER" id="PTHR47506:SF10">
    <property type="entry name" value="TRANSCRIPTIONAL REGULATORY PROTEIN"/>
    <property type="match status" value="1"/>
</dbReference>
<proteinExistence type="predicted"/>
<dbReference type="AlphaFoldDB" id="A0A5P1RDB1"/>
<evidence type="ECO:0000256" key="4">
    <source>
        <dbReference type="PROSITE-ProRule" id="PRU00335"/>
    </source>
</evidence>